<dbReference type="AlphaFoldDB" id="A0A1G5RM60"/>
<feature type="domain" description="IcmF-related" evidence="1">
    <location>
        <begin position="47"/>
        <end position="111"/>
    </location>
</feature>
<organism evidence="2 3">
    <name type="scientific">Photorhabdus luminescens</name>
    <name type="common">Xenorhabdus luminescens</name>
    <dbReference type="NCBI Taxonomy" id="29488"/>
    <lineage>
        <taxon>Bacteria</taxon>
        <taxon>Pseudomonadati</taxon>
        <taxon>Pseudomonadota</taxon>
        <taxon>Gammaproteobacteria</taxon>
        <taxon>Enterobacterales</taxon>
        <taxon>Morganellaceae</taxon>
        <taxon>Photorhabdus</taxon>
    </lineage>
</organism>
<protein>
    <submittedName>
        <fullName evidence="2">Intracellular multiplication and macrophage-killing</fullName>
    </submittedName>
</protein>
<dbReference type="STRING" id="29488.KS18_25165"/>
<dbReference type="PANTHER" id="PTHR36153:SF5">
    <property type="entry name" value="EXPORTED PROTEIN"/>
    <property type="match status" value="1"/>
</dbReference>
<evidence type="ECO:0000313" key="2">
    <source>
        <dbReference type="EMBL" id="SCZ74339.1"/>
    </source>
</evidence>
<name>A0A1G5RM60_PHOLU</name>
<sequence>MLLALWTGWHHYYQKNYRAGDEVLTQARTFLSVPPPKGEDRNGNLQLPLLNPIREATLAYGDYHHKGLLADMGLYQGADIGPYVENTYLQLLSQRFLPALMNGLLDDLNRAPKG</sequence>
<reference evidence="3" key="1">
    <citation type="submission" date="2016-10" db="EMBL/GenBank/DDBJ databases">
        <authorList>
            <person name="Varghese N."/>
            <person name="Submissions S."/>
        </authorList>
    </citation>
    <scope>NUCLEOTIDE SEQUENCE [LARGE SCALE GENOMIC DNA]</scope>
    <source>
        <strain evidence="3">ATCC 29999</strain>
    </source>
</reference>
<dbReference type="InterPro" id="IPR053156">
    <property type="entry name" value="T6SS_TssM-like"/>
</dbReference>
<keyword evidence="3" id="KW-1185">Reference proteome</keyword>
<dbReference type="PANTHER" id="PTHR36153">
    <property type="entry name" value="INNER MEMBRANE PROTEIN-RELATED"/>
    <property type="match status" value="1"/>
</dbReference>
<accession>A0A1G5RM60</accession>
<proteinExistence type="predicted"/>
<feature type="non-terminal residue" evidence="2">
    <location>
        <position position="114"/>
    </location>
</feature>
<dbReference type="EMBL" id="FMWJ01000056">
    <property type="protein sequence ID" value="SCZ74339.1"/>
    <property type="molecule type" value="Genomic_DNA"/>
</dbReference>
<evidence type="ECO:0000259" key="1">
    <source>
        <dbReference type="Pfam" id="PF06761"/>
    </source>
</evidence>
<dbReference type="Proteomes" id="UP000183223">
    <property type="component" value="Unassembled WGS sequence"/>
</dbReference>
<evidence type="ECO:0000313" key="3">
    <source>
        <dbReference type="Proteomes" id="UP000183223"/>
    </source>
</evidence>
<dbReference type="Pfam" id="PF06761">
    <property type="entry name" value="IcmF-related"/>
    <property type="match status" value="1"/>
</dbReference>
<gene>
    <name evidence="2" type="ORF">SAMN02982990_04608</name>
</gene>
<dbReference type="InterPro" id="IPR009612">
    <property type="entry name" value="IcmF-rel"/>
</dbReference>